<proteinExistence type="predicted"/>
<feature type="region of interest" description="Disordered" evidence="1">
    <location>
        <begin position="1"/>
        <end position="28"/>
    </location>
</feature>
<keyword evidence="3" id="KW-1185">Reference proteome</keyword>
<dbReference type="EMBL" id="CAXLJM020000144">
    <property type="protein sequence ID" value="CAL8141031.1"/>
    <property type="molecule type" value="Genomic_DNA"/>
</dbReference>
<evidence type="ECO:0000256" key="1">
    <source>
        <dbReference type="SAM" id="MobiDB-lite"/>
    </source>
</evidence>
<dbReference type="SUPFAM" id="SSF52047">
    <property type="entry name" value="RNI-like"/>
    <property type="match status" value="1"/>
</dbReference>
<protein>
    <recommendedName>
        <fullName evidence="4">F-box domain-containing protein</fullName>
    </recommendedName>
</protein>
<comment type="caution">
    <text evidence="2">The sequence shown here is derived from an EMBL/GenBank/DDBJ whole genome shotgun (WGS) entry which is preliminary data.</text>
</comment>
<feature type="compositionally biased region" description="Basic and acidic residues" evidence="1">
    <location>
        <begin position="19"/>
        <end position="28"/>
    </location>
</feature>
<organism evidence="2 3">
    <name type="scientific">Orchesella dallaii</name>
    <dbReference type="NCBI Taxonomy" id="48710"/>
    <lineage>
        <taxon>Eukaryota</taxon>
        <taxon>Metazoa</taxon>
        <taxon>Ecdysozoa</taxon>
        <taxon>Arthropoda</taxon>
        <taxon>Hexapoda</taxon>
        <taxon>Collembola</taxon>
        <taxon>Entomobryomorpha</taxon>
        <taxon>Entomobryoidea</taxon>
        <taxon>Orchesellidae</taxon>
        <taxon>Orchesellinae</taxon>
        <taxon>Orchesella</taxon>
    </lineage>
</organism>
<accession>A0ABP1S0Y9</accession>
<name>A0ABP1S0Y9_9HEXA</name>
<evidence type="ECO:0000313" key="2">
    <source>
        <dbReference type="EMBL" id="CAL8141031.1"/>
    </source>
</evidence>
<evidence type="ECO:0000313" key="3">
    <source>
        <dbReference type="Proteomes" id="UP001642540"/>
    </source>
</evidence>
<gene>
    <name evidence="2" type="ORF">ODALV1_LOCUS28539</name>
</gene>
<feature type="compositionally biased region" description="Polar residues" evidence="1">
    <location>
        <begin position="1"/>
        <end position="18"/>
    </location>
</feature>
<reference evidence="2 3" key="1">
    <citation type="submission" date="2024-08" db="EMBL/GenBank/DDBJ databases">
        <authorList>
            <person name="Cucini C."/>
            <person name="Frati F."/>
        </authorList>
    </citation>
    <scope>NUCLEOTIDE SEQUENCE [LARGE SCALE GENOMIC DNA]</scope>
</reference>
<evidence type="ECO:0008006" key="4">
    <source>
        <dbReference type="Google" id="ProtNLM"/>
    </source>
</evidence>
<sequence>MSASNPSSSLTVAMQSNCRESRQGESRLATKEMADLPPEILTMLLEYLLADKRNNVLRYRLVNSQWKGIIDTHLERKILSGILQPFPEMGIGEGEPVSNLYIRSPLEILRHEGNVFPCNSLVLKGKYVPNAPDFPYSQKILMALPYFSSTFGGRLASLALNNQDFDPIIWTTMLGALPSLKFLILSDVRLNIDFEKSPIKLATPPALPNLTALKLGLRHEKEQNILDLWLIVSYADQLVRLNYKSKYILPALQQNRKYYCVVNGNQQVYVGTTSAIAFRKLLELKISHPSRQFLKQSITPALQNLSVVVVSIPFLESPTFDLQDLTSFLDNCRDTLEQLWLYIQWNTLLGTGPLATSLKMGLTSLPTAKITLPKLHTLALHNPKKEERIFLKNIFLVKCPALQKLHLFFFGLEPGAVGANVNVHKTTVMLRMKDFKQQFLGIHMMMGLDGGVNLGSALSLMIHPQPNLASAFDEDTFRRFRTGFLRSTLAAPGELDVRELVQQQRIWNICPELKTISVNVGEKAEGDVYVLRRGR</sequence>
<dbReference type="Proteomes" id="UP001642540">
    <property type="component" value="Unassembled WGS sequence"/>
</dbReference>